<evidence type="ECO:0000256" key="2">
    <source>
        <dbReference type="ARBA" id="ARBA00022631"/>
    </source>
</evidence>
<dbReference type="SUPFAM" id="SSF51182">
    <property type="entry name" value="RmlC-like cupins"/>
    <property type="match status" value="1"/>
</dbReference>
<dbReference type="CDD" id="cd20298">
    <property type="entry name" value="cupin_UAH"/>
    <property type="match status" value="1"/>
</dbReference>
<reference evidence="5" key="1">
    <citation type="journal article" date="2020" name="mSystems">
        <title>Genome- and Community-Level Interaction Insights into Carbon Utilization and Element Cycling Functions of Hydrothermarchaeota in Hydrothermal Sediment.</title>
        <authorList>
            <person name="Zhou Z."/>
            <person name="Liu Y."/>
            <person name="Xu W."/>
            <person name="Pan J."/>
            <person name="Luo Z.H."/>
            <person name="Li M."/>
        </authorList>
    </citation>
    <scope>NUCLEOTIDE SEQUENCE [LARGE SCALE GENOMIC DNA]</scope>
    <source>
        <strain evidence="5">HyVt-485</strain>
    </source>
</reference>
<comment type="caution">
    <text evidence="5">The sequence shown here is derived from an EMBL/GenBank/DDBJ whole genome shotgun (WGS) entry which is preliminary data.</text>
</comment>
<dbReference type="InterPro" id="IPR024060">
    <property type="entry name" value="Ureidoglycolate_lyase_dom_sf"/>
</dbReference>
<gene>
    <name evidence="5" type="ORF">ENJ42_06505</name>
</gene>
<dbReference type="InterPro" id="IPR007247">
    <property type="entry name" value="Ureidogly_lyase"/>
</dbReference>
<comment type="catalytic activity">
    <reaction evidence="4">
        <text>(S)-ureidoglycolate = urea + glyoxylate</text>
        <dbReference type="Rhea" id="RHEA:11304"/>
        <dbReference type="ChEBI" id="CHEBI:16199"/>
        <dbReference type="ChEBI" id="CHEBI:36655"/>
        <dbReference type="ChEBI" id="CHEBI:57296"/>
        <dbReference type="EC" id="4.3.2.3"/>
    </reaction>
</comment>
<dbReference type="InterPro" id="IPR047233">
    <property type="entry name" value="UAH_cupin"/>
</dbReference>
<dbReference type="Pfam" id="PF04115">
    <property type="entry name" value="Ureidogly_lyase"/>
    <property type="match status" value="1"/>
</dbReference>
<dbReference type="InterPro" id="IPR011051">
    <property type="entry name" value="RmlC_Cupin_sf"/>
</dbReference>
<dbReference type="EC" id="4.3.2.3" evidence="5"/>
<keyword evidence="3 5" id="KW-0456">Lyase</keyword>
<evidence type="ECO:0000256" key="3">
    <source>
        <dbReference type="ARBA" id="ARBA00023239"/>
    </source>
</evidence>
<dbReference type="Proteomes" id="UP000885830">
    <property type="component" value="Unassembled WGS sequence"/>
</dbReference>
<dbReference type="GO" id="GO:0000256">
    <property type="term" value="P:allantoin catabolic process"/>
    <property type="evidence" value="ECO:0007669"/>
    <property type="project" value="InterPro"/>
</dbReference>
<sequence length="164" mass="18065">MTQMIRPQLLSAENFAPFGDVIETRGHGRVINYGQTERFHDLARIDTQKEGGRPLVNIFRSTPLSVPIKIEILERHPLSSQAFIPLSANPFLVVVAPPGPLDESGIAVFQARSDQGVNYRAGTWHHYSLALNGVSDFLVIDRGGVGDNCDEVRLKHPFLIAPIG</sequence>
<dbReference type="PIRSF" id="PIRSF017306">
    <property type="entry name" value="Ureidogly_hydro"/>
    <property type="match status" value="1"/>
</dbReference>
<dbReference type="GO" id="GO:0004848">
    <property type="term" value="F:ureidoglycolate hydrolase activity"/>
    <property type="evidence" value="ECO:0007669"/>
    <property type="project" value="InterPro"/>
</dbReference>
<evidence type="ECO:0000256" key="1">
    <source>
        <dbReference type="ARBA" id="ARBA00011738"/>
    </source>
</evidence>
<dbReference type="Gene3D" id="2.60.120.480">
    <property type="entry name" value="Ureidoglycolate hydrolase"/>
    <property type="match status" value="1"/>
</dbReference>
<dbReference type="GO" id="GO:0050385">
    <property type="term" value="F:ureidoglycolate lyase activity"/>
    <property type="evidence" value="ECO:0007669"/>
    <property type="project" value="UniProtKB-EC"/>
</dbReference>
<dbReference type="EMBL" id="DRMJ01000335">
    <property type="protein sequence ID" value="HHL43248.1"/>
    <property type="molecule type" value="Genomic_DNA"/>
</dbReference>
<dbReference type="NCBIfam" id="NF009932">
    <property type="entry name" value="PRK13395.1"/>
    <property type="match status" value="1"/>
</dbReference>
<dbReference type="PANTHER" id="PTHR21221:SF1">
    <property type="entry name" value="UREIDOGLYCOLATE LYASE"/>
    <property type="match status" value="1"/>
</dbReference>
<name>A0A7C5M0L0_9PROT</name>
<organism evidence="5">
    <name type="scientific">Hellea balneolensis</name>
    <dbReference type="NCBI Taxonomy" id="287478"/>
    <lineage>
        <taxon>Bacteria</taxon>
        <taxon>Pseudomonadati</taxon>
        <taxon>Pseudomonadota</taxon>
        <taxon>Alphaproteobacteria</taxon>
        <taxon>Maricaulales</taxon>
        <taxon>Robiginitomaculaceae</taxon>
        <taxon>Hellea</taxon>
    </lineage>
</organism>
<accession>A0A7C5M0L0</accession>
<dbReference type="AlphaFoldDB" id="A0A7C5M0L0"/>
<dbReference type="GO" id="GO:0006144">
    <property type="term" value="P:purine nucleobase metabolic process"/>
    <property type="evidence" value="ECO:0007669"/>
    <property type="project" value="UniProtKB-KW"/>
</dbReference>
<evidence type="ECO:0000313" key="5">
    <source>
        <dbReference type="EMBL" id="HHL43248.1"/>
    </source>
</evidence>
<comment type="subunit">
    <text evidence="1">Homodimer.</text>
</comment>
<proteinExistence type="predicted"/>
<keyword evidence="2" id="KW-0659">Purine metabolism</keyword>
<protein>
    <submittedName>
        <fullName evidence="5">Ureidoglycolate lyase</fullName>
        <ecNumber evidence="5">4.3.2.3</ecNumber>
    </submittedName>
</protein>
<evidence type="ECO:0000256" key="4">
    <source>
        <dbReference type="ARBA" id="ARBA00047684"/>
    </source>
</evidence>
<dbReference type="PANTHER" id="PTHR21221">
    <property type="entry name" value="UREIDOGLYCOLATE HYDROLASE"/>
    <property type="match status" value="1"/>
</dbReference>